<comment type="caution">
    <text evidence="1">The sequence shown here is derived from an EMBL/GenBank/DDBJ whole genome shotgun (WGS) entry which is preliminary data.</text>
</comment>
<dbReference type="OrthoDB" id="270602at2759"/>
<gene>
    <name evidence="1" type="ORF">PXEA_LOCUS16508</name>
</gene>
<dbReference type="EMBL" id="CAAALY010059859">
    <property type="protein sequence ID" value="VEL23068.1"/>
    <property type="molecule type" value="Genomic_DNA"/>
</dbReference>
<reference evidence="1" key="1">
    <citation type="submission" date="2018-11" db="EMBL/GenBank/DDBJ databases">
        <authorList>
            <consortium name="Pathogen Informatics"/>
        </authorList>
    </citation>
    <scope>NUCLEOTIDE SEQUENCE</scope>
</reference>
<proteinExistence type="predicted"/>
<feature type="non-terminal residue" evidence="1">
    <location>
        <position position="1"/>
    </location>
</feature>
<organism evidence="1 2">
    <name type="scientific">Protopolystoma xenopodis</name>
    <dbReference type="NCBI Taxonomy" id="117903"/>
    <lineage>
        <taxon>Eukaryota</taxon>
        <taxon>Metazoa</taxon>
        <taxon>Spiralia</taxon>
        <taxon>Lophotrochozoa</taxon>
        <taxon>Platyhelminthes</taxon>
        <taxon>Monogenea</taxon>
        <taxon>Polyopisthocotylea</taxon>
        <taxon>Polystomatidea</taxon>
        <taxon>Polystomatidae</taxon>
        <taxon>Protopolystoma</taxon>
    </lineage>
</organism>
<evidence type="ECO:0000313" key="1">
    <source>
        <dbReference type="EMBL" id="VEL23068.1"/>
    </source>
</evidence>
<name>A0A3S5CI21_9PLAT</name>
<protein>
    <submittedName>
        <fullName evidence="1">Uncharacterized protein</fullName>
    </submittedName>
</protein>
<dbReference type="Proteomes" id="UP000784294">
    <property type="component" value="Unassembled WGS sequence"/>
</dbReference>
<evidence type="ECO:0000313" key="2">
    <source>
        <dbReference type="Proteomes" id="UP000784294"/>
    </source>
</evidence>
<dbReference type="AlphaFoldDB" id="A0A3S5CI21"/>
<sequence length="169" mass="18333">WHKLPANGREGLVFRSRHVYVASASHIAILDPFTTEQRVMWTHLNRANCTPVQLTESSMTNADVIPVSLSSDSIPSTVTTTSNAGILATAADVIPHQDSRPVAISGRRASVSGEASASFSPAKRRRVDVEGVRPPTARLVSQLAAVSVILFLQKFNYFYELSCSLISLL</sequence>
<keyword evidence="2" id="KW-1185">Reference proteome</keyword>
<accession>A0A3S5CI21</accession>